<evidence type="ECO:0000313" key="1">
    <source>
        <dbReference type="EMBL" id="KAH6940862.1"/>
    </source>
</evidence>
<accession>A0ACB7T067</accession>
<comment type="caution">
    <text evidence="1">The sequence shown here is derived from an EMBL/GenBank/DDBJ whole genome shotgun (WGS) entry which is preliminary data.</text>
</comment>
<dbReference type="Proteomes" id="UP000821845">
    <property type="component" value="Chromosome 11"/>
</dbReference>
<organism evidence="1 2">
    <name type="scientific">Hyalomma asiaticum</name>
    <name type="common">Tick</name>
    <dbReference type="NCBI Taxonomy" id="266040"/>
    <lineage>
        <taxon>Eukaryota</taxon>
        <taxon>Metazoa</taxon>
        <taxon>Ecdysozoa</taxon>
        <taxon>Arthropoda</taxon>
        <taxon>Chelicerata</taxon>
        <taxon>Arachnida</taxon>
        <taxon>Acari</taxon>
        <taxon>Parasitiformes</taxon>
        <taxon>Ixodida</taxon>
        <taxon>Ixodoidea</taxon>
        <taxon>Ixodidae</taxon>
        <taxon>Hyalomminae</taxon>
        <taxon>Hyalomma</taxon>
    </lineage>
</organism>
<gene>
    <name evidence="1" type="ORF">HPB50_009101</name>
</gene>
<protein>
    <submittedName>
        <fullName evidence="1">Uncharacterized protein</fullName>
    </submittedName>
</protein>
<name>A0ACB7T067_HYAAI</name>
<evidence type="ECO:0000313" key="2">
    <source>
        <dbReference type="Proteomes" id="UP000821845"/>
    </source>
</evidence>
<dbReference type="EMBL" id="CM023491">
    <property type="protein sequence ID" value="KAH6940862.1"/>
    <property type="molecule type" value="Genomic_DNA"/>
</dbReference>
<reference evidence="1" key="1">
    <citation type="submission" date="2020-05" db="EMBL/GenBank/DDBJ databases">
        <title>Large-scale comparative analyses of tick genomes elucidate their genetic diversity and vector capacities.</title>
        <authorList>
            <person name="Jia N."/>
            <person name="Wang J."/>
            <person name="Shi W."/>
            <person name="Du L."/>
            <person name="Sun Y."/>
            <person name="Zhan W."/>
            <person name="Jiang J."/>
            <person name="Wang Q."/>
            <person name="Zhang B."/>
            <person name="Ji P."/>
            <person name="Sakyi L.B."/>
            <person name="Cui X."/>
            <person name="Yuan T."/>
            <person name="Jiang B."/>
            <person name="Yang W."/>
            <person name="Lam T.T.-Y."/>
            <person name="Chang Q."/>
            <person name="Ding S."/>
            <person name="Wang X."/>
            <person name="Zhu J."/>
            <person name="Ruan X."/>
            <person name="Zhao L."/>
            <person name="Wei J."/>
            <person name="Que T."/>
            <person name="Du C."/>
            <person name="Cheng J."/>
            <person name="Dai P."/>
            <person name="Han X."/>
            <person name="Huang E."/>
            <person name="Gao Y."/>
            <person name="Liu J."/>
            <person name="Shao H."/>
            <person name="Ye R."/>
            <person name="Li L."/>
            <person name="Wei W."/>
            <person name="Wang X."/>
            <person name="Wang C."/>
            <person name="Yang T."/>
            <person name="Huo Q."/>
            <person name="Li W."/>
            <person name="Guo W."/>
            <person name="Chen H."/>
            <person name="Zhou L."/>
            <person name="Ni X."/>
            <person name="Tian J."/>
            <person name="Zhou Y."/>
            <person name="Sheng Y."/>
            <person name="Liu T."/>
            <person name="Pan Y."/>
            <person name="Xia L."/>
            <person name="Li J."/>
            <person name="Zhao F."/>
            <person name="Cao W."/>
        </authorList>
    </citation>
    <scope>NUCLEOTIDE SEQUENCE</scope>
    <source>
        <strain evidence="1">Hyas-2018</strain>
    </source>
</reference>
<keyword evidence="2" id="KW-1185">Reference proteome</keyword>
<sequence>MQRRKQLFDNYFTCIRLTGTHIEMSTLAAGTDYKASNGWLQGFKSQHGVVSRVISGESASANSNASASWVAKKLPGILDRYEAAYLYNNDETALFYQMLPNRTLALKGDDC</sequence>
<proteinExistence type="predicted"/>